<dbReference type="SUPFAM" id="SSF49265">
    <property type="entry name" value="Fibronectin type III"/>
    <property type="match status" value="1"/>
</dbReference>
<dbReference type="Gene3D" id="2.60.40.10">
    <property type="entry name" value="Immunoglobulins"/>
    <property type="match status" value="1"/>
</dbReference>
<protein>
    <recommendedName>
        <fullName evidence="1">Fibronectin type-III domain-containing protein</fullName>
    </recommendedName>
</protein>
<gene>
    <name evidence="2" type="ORF">DPMN_029857</name>
    <name evidence="3" type="ORF">DPMN_030000</name>
</gene>
<dbReference type="PROSITE" id="PS50853">
    <property type="entry name" value="FN3"/>
    <property type="match status" value="1"/>
</dbReference>
<accession>A0A9D4RGM1</accession>
<evidence type="ECO:0000313" key="3">
    <source>
        <dbReference type="EMBL" id="KAH3866877.1"/>
    </source>
</evidence>
<organism evidence="2 4">
    <name type="scientific">Dreissena polymorpha</name>
    <name type="common">Zebra mussel</name>
    <name type="synonym">Mytilus polymorpha</name>
    <dbReference type="NCBI Taxonomy" id="45954"/>
    <lineage>
        <taxon>Eukaryota</taxon>
        <taxon>Metazoa</taxon>
        <taxon>Spiralia</taxon>
        <taxon>Lophotrochozoa</taxon>
        <taxon>Mollusca</taxon>
        <taxon>Bivalvia</taxon>
        <taxon>Autobranchia</taxon>
        <taxon>Heteroconchia</taxon>
        <taxon>Euheterodonta</taxon>
        <taxon>Imparidentia</taxon>
        <taxon>Neoheterodontei</taxon>
        <taxon>Myida</taxon>
        <taxon>Dreissenoidea</taxon>
        <taxon>Dreissenidae</taxon>
        <taxon>Dreissena</taxon>
    </lineage>
</organism>
<evidence type="ECO:0000313" key="2">
    <source>
        <dbReference type="EMBL" id="KAH3866758.1"/>
    </source>
</evidence>
<reference evidence="2" key="1">
    <citation type="journal article" date="2019" name="bioRxiv">
        <title>The Genome of the Zebra Mussel, Dreissena polymorpha: A Resource for Invasive Species Research.</title>
        <authorList>
            <person name="McCartney M.A."/>
            <person name="Auch B."/>
            <person name="Kono T."/>
            <person name="Mallez S."/>
            <person name="Zhang Y."/>
            <person name="Obille A."/>
            <person name="Becker A."/>
            <person name="Abrahante J.E."/>
            <person name="Garbe J."/>
            <person name="Badalamenti J.P."/>
            <person name="Herman A."/>
            <person name="Mangelson H."/>
            <person name="Liachko I."/>
            <person name="Sullivan S."/>
            <person name="Sone E.D."/>
            <person name="Koren S."/>
            <person name="Silverstein K.A.T."/>
            <person name="Beckman K.B."/>
            <person name="Gohl D.M."/>
        </authorList>
    </citation>
    <scope>NUCLEOTIDE SEQUENCE</scope>
    <source>
        <strain evidence="2">Duluth1</strain>
        <tissue evidence="2">Whole animal</tissue>
    </source>
</reference>
<comment type="caution">
    <text evidence="2">The sequence shown here is derived from an EMBL/GenBank/DDBJ whole genome shotgun (WGS) entry which is preliminary data.</text>
</comment>
<dbReference type="AlphaFoldDB" id="A0A9D4RGM1"/>
<dbReference type="EMBL" id="JAIWYP010000002">
    <property type="protein sequence ID" value="KAH3866758.1"/>
    <property type="molecule type" value="Genomic_DNA"/>
</dbReference>
<dbReference type="EMBL" id="JAIWYP010000002">
    <property type="protein sequence ID" value="KAH3866877.1"/>
    <property type="molecule type" value="Genomic_DNA"/>
</dbReference>
<proteinExistence type="predicted"/>
<keyword evidence="4" id="KW-1185">Reference proteome</keyword>
<evidence type="ECO:0000313" key="4">
    <source>
        <dbReference type="Proteomes" id="UP000828390"/>
    </source>
</evidence>
<evidence type="ECO:0000259" key="1">
    <source>
        <dbReference type="PROSITE" id="PS50853"/>
    </source>
</evidence>
<dbReference type="InterPro" id="IPR013783">
    <property type="entry name" value="Ig-like_fold"/>
</dbReference>
<dbReference type="Pfam" id="PF00041">
    <property type="entry name" value="fn3"/>
    <property type="match status" value="1"/>
</dbReference>
<dbReference type="InterPro" id="IPR003961">
    <property type="entry name" value="FN3_dom"/>
</dbReference>
<sequence length="94" mass="10577">MIKNIYFICCLTFQIHDPDARSLQVTNLKPYTYYQLRIIAVNIVGRSQPSNASRQFQTMQAAPNIPPGNLTVRTLNATALRISWTVGAFILCFG</sequence>
<reference evidence="2" key="2">
    <citation type="submission" date="2020-11" db="EMBL/GenBank/DDBJ databases">
        <authorList>
            <person name="McCartney M.A."/>
            <person name="Auch B."/>
            <person name="Kono T."/>
            <person name="Mallez S."/>
            <person name="Becker A."/>
            <person name="Gohl D.M."/>
            <person name="Silverstein K.A.T."/>
            <person name="Koren S."/>
            <person name="Bechman K.B."/>
            <person name="Herman A."/>
            <person name="Abrahante J.E."/>
            <person name="Garbe J."/>
        </authorList>
    </citation>
    <scope>NUCLEOTIDE SEQUENCE</scope>
    <source>
        <strain evidence="2">Duluth1</strain>
        <tissue evidence="2">Whole animal</tissue>
    </source>
</reference>
<name>A0A9D4RGM1_DREPO</name>
<feature type="domain" description="Fibronectin type-III" evidence="1">
    <location>
        <begin position="1"/>
        <end position="61"/>
    </location>
</feature>
<dbReference type="Proteomes" id="UP000828390">
    <property type="component" value="Unassembled WGS sequence"/>
</dbReference>
<dbReference type="CDD" id="cd00063">
    <property type="entry name" value="FN3"/>
    <property type="match status" value="1"/>
</dbReference>
<dbReference type="InterPro" id="IPR036116">
    <property type="entry name" value="FN3_sf"/>
</dbReference>